<gene>
    <name evidence="2" type="ORF">GCM10009799_47090</name>
</gene>
<reference evidence="3" key="1">
    <citation type="journal article" date="2019" name="Int. J. Syst. Evol. Microbiol.">
        <title>The Global Catalogue of Microorganisms (GCM) 10K type strain sequencing project: providing services to taxonomists for standard genome sequencing and annotation.</title>
        <authorList>
            <consortium name="The Broad Institute Genomics Platform"/>
            <consortium name="The Broad Institute Genome Sequencing Center for Infectious Disease"/>
            <person name="Wu L."/>
            <person name="Ma J."/>
        </authorList>
    </citation>
    <scope>NUCLEOTIDE SEQUENCE [LARGE SCALE GENOMIC DNA]</scope>
    <source>
        <strain evidence="3">JCM 15313</strain>
    </source>
</reference>
<evidence type="ECO:0000313" key="2">
    <source>
        <dbReference type="EMBL" id="GAA2013338.1"/>
    </source>
</evidence>
<protein>
    <recommendedName>
        <fullName evidence="1">ASCH domain-containing protein</fullName>
    </recommendedName>
</protein>
<dbReference type="PIRSF" id="PIRSF021320">
    <property type="entry name" value="DUF984"/>
    <property type="match status" value="1"/>
</dbReference>
<dbReference type="Proteomes" id="UP001501585">
    <property type="component" value="Unassembled WGS sequence"/>
</dbReference>
<dbReference type="PANTHER" id="PTHR39203">
    <property type="entry name" value="CYTOPLASMIC PROTEIN-RELATED"/>
    <property type="match status" value="1"/>
</dbReference>
<dbReference type="SUPFAM" id="SSF88697">
    <property type="entry name" value="PUA domain-like"/>
    <property type="match status" value="1"/>
</dbReference>
<comment type="caution">
    <text evidence="2">The sequence shown here is derived from an EMBL/GenBank/DDBJ whole genome shotgun (WGS) entry which is preliminary data.</text>
</comment>
<dbReference type="CDD" id="cd06553">
    <property type="entry name" value="ASCH_Ef3133_like"/>
    <property type="match status" value="1"/>
</dbReference>
<feature type="domain" description="ASCH" evidence="1">
    <location>
        <begin position="19"/>
        <end position="144"/>
    </location>
</feature>
<proteinExistence type="predicted"/>
<name>A0ABP5F0J9_9ACTN</name>
<evidence type="ECO:0000313" key="3">
    <source>
        <dbReference type="Proteomes" id="UP001501585"/>
    </source>
</evidence>
<dbReference type="PANTHER" id="PTHR39203:SF1">
    <property type="entry name" value="CYTOPLASMIC PROTEIN"/>
    <property type="match status" value="1"/>
</dbReference>
<dbReference type="Pfam" id="PF04266">
    <property type="entry name" value="ASCH"/>
    <property type="match status" value="1"/>
</dbReference>
<organism evidence="2 3">
    <name type="scientific">Nocardiopsis rhodophaea</name>
    <dbReference type="NCBI Taxonomy" id="280238"/>
    <lineage>
        <taxon>Bacteria</taxon>
        <taxon>Bacillati</taxon>
        <taxon>Actinomycetota</taxon>
        <taxon>Actinomycetes</taxon>
        <taxon>Streptosporangiales</taxon>
        <taxon>Nocardiopsidaceae</taxon>
        <taxon>Nocardiopsis</taxon>
    </lineage>
</organism>
<dbReference type="InterPro" id="IPR007374">
    <property type="entry name" value="ASCH_domain"/>
</dbReference>
<dbReference type="InterPro" id="IPR009326">
    <property type="entry name" value="DUF984"/>
</dbReference>
<dbReference type="RefSeq" id="WP_344107415.1">
    <property type="nucleotide sequence ID" value="NZ_BAAAPC010000026.1"/>
</dbReference>
<dbReference type="Gene3D" id="3.10.400.10">
    <property type="entry name" value="Sulfate adenylyltransferase"/>
    <property type="match status" value="1"/>
</dbReference>
<sequence length="160" mass="17416">MSFASTMRFALASLPKAEFGFPGPMRDRLVAAVLDGRKTATTALLAAYEGAGEQPPQTGDQALLVDSAGRTVAVIETTDMRVVPLRDVDEAHVAAEGEGHGSVAEWRAEHEEFWHSARMRAELRDPGFTVDDATQVVLERFRVQAVLRSRDGRAEAHSGR</sequence>
<dbReference type="EMBL" id="BAAAPC010000026">
    <property type="protein sequence ID" value="GAA2013338.1"/>
    <property type="molecule type" value="Genomic_DNA"/>
</dbReference>
<keyword evidence="3" id="KW-1185">Reference proteome</keyword>
<dbReference type="InterPro" id="IPR015947">
    <property type="entry name" value="PUA-like_sf"/>
</dbReference>
<evidence type="ECO:0000259" key="1">
    <source>
        <dbReference type="SMART" id="SM01022"/>
    </source>
</evidence>
<dbReference type="SMART" id="SM01022">
    <property type="entry name" value="ASCH"/>
    <property type="match status" value="1"/>
</dbReference>
<accession>A0ABP5F0J9</accession>